<dbReference type="InParanoid" id="A0A2P5FI35"/>
<evidence type="ECO:0000313" key="2">
    <source>
        <dbReference type="EMBL" id="PON97436.1"/>
    </source>
</evidence>
<keyword evidence="3" id="KW-1185">Reference proteome</keyword>
<name>A0A2P5FI35_TREOI</name>
<sequence>PIVYIHIYCRIRIVLVIFYFPCILFDRSSSSIGITRITKTRMLFPFLGMSLDKLPSFLLQRGVTLNLKQDTKPGHSSNLNHLLKHLFGSRESANQGKYPHGQLIGRRRNPIDPIRNGEDAPLMPQKLSSPIRTTAQVKKHSQDQLSRFHFGRPEPELHELKNRPGFDHHDPVPPQLASLQQNLQSRIGSNGIIFIYSITPQNSHYNTVEELGL</sequence>
<accession>A0A2P5FI35</accession>
<comment type="caution">
    <text evidence="2">The sequence shown here is derived from an EMBL/GenBank/DDBJ whole genome shotgun (WGS) entry which is preliminary data.</text>
</comment>
<feature type="non-terminal residue" evidence="2">
    <location>
        <position position="1"/>
    </location>
</feature>
<organism evidence="2 3">
    <name type="scientific">Trema orientale</name>
    <name type="common">Charcoal tree</name>
    <name type="synonym">Celtis orientalis</name>
    <dbReference type="NCBI Taxonomy" id="63057"/>
    <lineage>
        <taxon>Eukaryota</taxon>
        <taxon>Viridiplantae</taxon>
        <taxon>Streptophyta</taxon>
        <taxon>Embryophyta</taxon>
        <taxon>Tracheophyta</taxon>
        <taxon>Spermatophyta</taxon>
        <taxon>Magnoliopsida</taxon>
        <taxon>eudicotyledons</taxon>
        <taxon>Gunneridae</taxon>
        <taxon>Pentapetalae</taxon>
        <taxon>rosids</taxon>
        <taxon>fabids</taxon>
        <taxon>Rosales</taxon>
        <taxon>Cannabaceae</taxon>
        <taxon>Trema</taxon>
    </lineage>
</organism>
<protein>
    <submittedName>
        <fullName evidence="2">Uncharacterized protein</fullName>
    </submittedName>
</protein>
<dbReference type="AlphaFoldDB" id="A0A2P5FI35"/>
<gene>
    <name evidence="2" type="ORF">TorRG33x02_069030</name>
</gene>
<proteinExistence type="predicted"/>
<dbReference type="Proteomes" id="UP000237000">
    <property type="component" value="Unassembled WGS sequence"/>
</dbReference>
<dbReference type="OrthoDB" id="10315900at2759"/>
<dbReference type="EMBL" id="JXTC01000032">
    <property type="protein sequence ID" value="PON97436.1"/>
    <property type="molecule type" value="Genomic_DNA"/>
</dbReference>
<reference evidence="3" key="1">
    <citation type="submission" date="2016-06" db="EMBL/GenBank/DDBJ databases">
        <title>Parallel loss of symbiosis genes in relatives of nitrogen-fixing non-legume Parasponia.</title>
        <authorList>
            <person name="Van Velzen R."/>
            <person name="Holmer R."/>
            <person name="Bu F."/>
            <person name="Rutten L."/>
            <person name="Van Zeijl A."/>
            <person name="Liu W."/>
            <person name="Santuari L."/>
            <person name="Cao Q."/>
            <person name="Sharma T."/>
            <person name="Shen D."/>
            <person name="Roswanjaya Y."/>
            <person name="Wardhani T."/>
            <person name="Kalhor M.S."/>
            <person name="Jansen J."/>
            <person name="Van den Hoogen J."/>
            <person name="Gungor B."/>
            <person name="Hartog M."/>
            <person name="Hontelez J."/>
            <person name="Verver J."/>
            <person name="Yang W.-C."/>
            <person name="Schijlen E."/>
            <person name="Repin R."/>
            <person name="Schilthuizen M."/>
            <person name="Schranz E."/>
            <person name="Heidstra R."/>
            <person name="Miyata K."/>
            <person name="Fedorova E."/>
            <person name="Kohlen W."/>
            <person name="Bisseling T."/>
            <person name="Smit S."/>
            <person name="Geurts R."/>
        </authorList>
    </citation>
    <scope>NUCLEOTIDE SEQUENCE [LARGE SCALE GENOMIC DNA]</scope>
    <source>
        <strain evidence="3">cv. RG33-2</strain>
    </source>
</reference>
<feature type="region of interest" description="Disordered" evidence="1">
    <location>
        <begin position="155"/>
        <end position="174"/>
    </location>
</feature>
<feature type="region of interest" description="Disordered" evidence="1">
    <location>
        <begin position="92"/>
        <end position="124"/>
    </location>
</feature>
<feature type="compositionally biased region" description="Basic and acidic residues" evidence="1">
    <location>
        <begin position="155"/>
        <end position="171"/>
    </location>
</feature>
<evidence type="ECO:0000313" key="3">
    <source>
        <dbReference type="Proteomes" id="UP000237000"/>
    </source>
</evidence>
<evidence type="ECO:0000256" key="1">
    <source>
        <dbReference type="SAM" id="MobiDB-lite"/>
    </source>
</evidence>